<dbReference type="Proteomes" id="UP001596425">
    <property type="component" value="Unassembled WGS sequence"/>
</dbReference>
<sequence length="134" mass="15585">MEEVISYVSLAIGVASFGFAIYQTNEKRKLNEYVRANNWFNYQRMENTNGTVQLAKRLYLEKHKDNLVPELLDRLSMADAHGQELLKESIRQIQIAEPSFRSKDIERWKKEGKISEAKEKLFTQFSIDAELSAP</sequence>
<proteinExistence type="predicted"/>
<comment type="caution">
    <text evidence="2">The sequence shown here is derived from an EMBL/GenBank/DDBJ whole genome shotgun (WGS) entry which is preliminary data.</text>
</comment>
<protein>
    <submittedName>
        <fullName evidence="2">Uncharacterized protein</fullName>
    </submittedName>
</protein>
<evidence type="ECO:0000256" key="1">
    <source>
        <dbReference type="SAM" id="Phobius"/>
    </source>
</evidence>
<evidence type="ECO:0000313" key="3">
    <source>
        <dbReference type="Proteomes" id="UP001596425"/>
    </source>
</evidence>
<dbReference type="EMBL" id="JBHSVR010000001">
    <property type="protein sequence ID" value="MFC6633650.1"/>
    <property type="molecule type" value="Genomic_DNA"/>
</dbReference>
<organism evidence="2 3">
    <name type="scientific">Microbulbifer taiwanensis</name>
    <dbReference type="NCBI Taxonomy" id="986746"/>
    <lineage>
        <taxon>Bacteria</taxon>
        <taxon>Pseudomonadati</taxon>
        <taxon>Pseudomonadota</taxon>
        <taxon>Gammaproteobacteria</taxon>
        <taxon>Cellvibrionales</taxon>
        <taxon>Microbulbiferaceae</taxon>
        <taxon>Microbulbifer</taxon>
    </lineage>
</organism>
<feature type="transmembrane region" description="Helical" evidence="1">
    <location>
        <begin position="6"/>
        <end position="22"/>
    </location>
</feature>
<dbReference type="RefSeq" id="WP_193195155.1">
    <property type="nucleotide sequence ID" value="NZ_JACZFR010000085.1"/>
</dbReference>
<reference evidence="3" key="1">
    <citation type="journal article" date="2019" name="Int. J. Syst. Evol. Microbiol.">
        <title>The Global Catalogue of Microorganisms (GCM) 10K type strain sequencing project: providing services to taxonomists for standard genome sequencing and annotation.</title>
        <authorList>
            <consortium name="The Broad Institute Genomics Platform"/>
            <consortium name="The Broad Institute Genome Sequencing Center for Infectious Disease"/>
            <person name="Wu L."/>
            <person name="Ma J."/>
        </authorList>
    </citation>
    <scope>NUCLEOTIDE SEQUENCE [LARGE SCALE GENOMIC DNA]</scope>
    <source>
        <strain evidence="3">CGMCC 1.13718</strain>
    </source>
</reference>
<keyword evidence="1" id="KW-0472">Membrane</keyword>
<evidence type="ECO:0000313" key="2">
    <source>
        <dbReference type="EMBL" id="MFC6633650.1"/>
    </source>
</evidence>
<keyword evidence="3" id="KW-1185">Reference proteome</keyword>
<gene>
    <name evidence="2" type="ORF">ACFQBM_10175</name>
</gene>
<accession>A0ABW1YLT7</accession>
<keyword evidence="1" id="KW-1133">Transmembrane helix</keyword>
<keyword evidence="1" id="KW-0812">Transmembrane</keyword>
<name>A0ABW1YLT7_9GAMM</name>